<proteinExistence type="predicted"/>
<protein>
    <recommendedName>
        <fullName evidence="4">Transmembrane protein</fullName>
    </recommendedName>
</protein>
<sequence length="122" mass="14048">MLERIIIIILLKVLSSFMRFVGRLRFDMFWFRSIKKLFGGRLHVRVYTIQVVIIFFGLLFGGRICLLFCLVRIFIHVLSCGNPNPPLSKQIAKGLRGFSNSINPLQTIFCIRNLFSANVQGL</sequence>
<dbReference type="AlphaFoldDB" id="A0A2P5EFN1"/>
<evidence type="ECO:0008006" key="4">
    <source>
        <dbReference type="Google" id="ProtNLM"/>
    </source>
</evidence>
<keyword evidence="3" id="KW-1185">Reference proteome</keyword>
<gene>
    <name evidence="2" type="ORF">TorRG33x02_198150</name>
</gene>
<feature type="transmembrane region" description="Helical" evidence="1">
    <location>
        <begin position="6"/>
        <end position="26"/>
    </location>
</feature>
<comment type="caution">
    <text evidence="2">The sequence shown here is derived from an EMBL/GenBank/DDBJ whole genome shotgun (WGS) entry which is preliminary data.</text>
</comment>
<keyword evidence="1" id="KW-1133">Transmembrane helix</keyword>
<keyword evidence="1" id="KW-0472">Membrane</keyword>
<keyword evidence="1" id="KW-0812">Transmembrane</keyword>
<evidence type="ECO:0000313" key="2">
    <source>
        <dbReference type="EMBL" id="PON84355.1"/>
    </source>
</evidence>
<evidence type="ECO:0000256" key="1">
    <source>
        <dbReference type="SAM" id="Phobius"/>
    </source>
</evidence>
<dbReference type="OrthoDB" id="10460238at2759"/>
<dbReference type="Proteomes" id="UP000237000">
    <property type="component" value="Unassembled WGS sequence"/>
</dbReference>
<dbReference type="InParanoid" id="A0A2P5EFN1"/>
<dbReference type="EMBL" id="JXTC01000163">
    <property type="protein sequence ID" value="PON84355.1"/>
    <property type="molecule type" value="Genomic_DNA"/>
</dbReference>
<feature type="transmembrane region" description="Helical" evidence="1">
    <location>
        <begin position="47"/>
        <end position="75"/>
    </location>
</feature>
<organism evidence="2 3">
    <name type="scientific">Trema orientale</name>
    <name type="common">Charcoal tree</name>
    <name type="synonym">Celtis orientalis</name>
    <dbReference type="NCBI Taxonomy" id="63057"/>
    <lineage>
        <taxon>Eukaryota</taxon>
        <taxon>Viridiplantae</taxon>
        <taxon>Streptophyta</taxon>
        <taxon>Embryophyta</taxon>
        <taxon>Tracheophyta</taxon>
        <taxon>Spermatophyta</taxon>
        <taxon>Magnoliopsida</taxon>
        <taxon>eudicotyledons</taxon>
        <taxon>Gunneridae</taxon>
        <taxon>Pentapetalae</taxon>
        <taxon>rosids</taxon>
        <taxon>fabids</taxon>
        <taxon>Rosales</taxon>
        <taxon>Cannabaceae</taxon>
        <taxon>Trema</taxon>
    </lineage>
</organism>
<reference evidence="3" key="1">
    <citation type="submission" date="2016-06" db="EMBL/GenBank/DDBJ databases">
        <title>Parallel loss of symbiosis genes in relatives of nitrogen-fixing non-legume Parasponia.</title>
        <authorList>
            <person name="Van Velzen R."/>
            <person name="Holmer R."/>
            <person name="Bu F."/>
            <person name="Rutten L."/>
            <person name="Van Zeijl A."/>
            <person name="Liu W."/>
            <person name="Santuari L."/>
            <person name="Cao Q."/>
            <person name="Sharma T."/>
            <person name="Shen D."/>
            <person name="Roswanjaya Y."/>
            <person name="Wardhani T."/>
            <person name="Kalhor M.S."/>
            <person name="Jansen J."/>
            <person name="Van den Hoogen J."/>
            <person name="Gungor B."/>
            <person name="Hartog M."/>
            <person name="Hontelez J."/>
            <person name="Verver J."/>
            <person name="Yang W.-C."/>
            <person name="Schijlen E."/>
            <person name="Repin R."/>
            <person name="Schilthuizen M."/>
            <person name="Schranz E."/>
            <person name="Heidstra R."/>
            <person name="Miyata K."/>
            <person name="Fedorova E."/>
            <person name="Kohlen W."/>
            <person name="Bisseling T."/>
            <person name="Smit S."/>
            <person name="Geurts R."/>
        </authorList>
    </citation>
    <scope>NUCLEOTIDE SEQUENCE [LARGE SCALE GENOMIC DNA]</scope>
    <source>
        <strain evidence="3">cv. RG33-2</strain>
    </source>
</reference>
<name>A0A2P5EFN1_TREOI</name>
<accession>A0A2P5EFN1</accession>
<evidence type="ECO:0000313" key="3">
    <source>
        <dbReference type="Proteomes" id="UP000237000"/>
    </source>
</evidence>